<evidence type="ECO:0000256" key="1">
    <source>
        <dbReference type="SAM" id="MobiDB-lite"/>
    </source>
</evidence>
<dbReference type="EMBL" id="WITC01000057">
    <property type="protein sequence ID" value="MQX16048.1"/>
    <property type="molecule type" value="Genomic_DNA"/>
</dbReference>
<evidence type="ECO:0000259" key="2">
    <source>
        <dbReference type="Pfam" id="PF03781"/>
    </source>
</evidence>
<sequence length="304" mass="33260">MSKKNRKTSPSILSLTVPAALLVALGVTLSAKLGLFDPVGPVSGLAIKGPETVVIGPRQMRYRAEGHFLKRGLAVDAPLVDAALRAPFAITKYQVSHGEYRRCVEDGACEASEAANGGKDVPVTGVNYSDAENYAKWLTAQTGQVWRLPTDEQWAFAAGSKFPDDALGIDAESGNPALRWLADYEREASREKSPDPRPQPRGTFGENEYGVADVGGNVWEWTRTCHRRVTIGEHGEVLKEQPACGIYVVDGKHRASMSFFVREPKSGGCAVGVPPDNLGFRLVRDDRWYARLLYAFERRREGAV</sequence>
<accession>A0A6N7LFP9</accession>
<keyword evidence="4" id="KW-1185">Reference proteome</keyword>
<dbReference type="InterPro" id="IPR042095">
    <property type="entry name" value="SUMF_sf"/>
</dbReference>
<dbReference type="InterPro" id="IPR016187">
    <property type="entry name" value="CTDL_fold"/>
</dbReference>
<organism evidence="3 4">
    <name type="scientific">Sinorhizobium terangae</name>
    <dbReference type="NCBI Taxonomy" id="110322"/>
    <lineage>
        <taxon>Bacteria</taxon>
        <taxon>Pseudomonadati</taxon>
        <taxon>Pseudomonadota</taxon>
        <taxon>Alphaproteobacteria</taxon>
        <taxon>Hyphomicrobiales</taxon>
        <taxon>Rhizobiaceae</taxon>
        <taxon>Sinorhizobium/Ensifer group</taxon>
        <taxon>Sinorhizobium</taxon>
    </lineage>
</organism>
<dbReference type="Proteomes" id="UP000439983">
    <property type="component" value="Unassembled WGS sequence"/>
</dbReference>
<dbReference type="SUPFAM" id="SSF56436">
    <property type="entry name" value="C-type lectin-like"/>
    <property type="match status" value="1"/>
</dbReference>
<dbReference type="InterPro" id="IPR051043">
    <property type="entry name" value="Sulfatase_Mod_Factor_Kinase"/>
</dbReference>
<dbReference type="InterPro" id="IPR005532">
    <property type="entry name" value="SUMF_dom"/>
</dbReference>
<comment type="caution">
    <text evidence="3">The sequence shown here is derived from an EMBL/GenBank/DDBJ whole genome shotgun (WGS) entry which is preliminary data.</text>
</comment>
<dbReference type="GO" id="GO:0120147">
    <property type="term" value="F:formylglycine-generating oxidase activity"/>
    <property type="evidence" value="ECO:0007669"/>
    <property type="project" value="TreeGrafter"/>
</dbReference>
<gene>
    <name evidence="3" type="ORF">GHK62_15140</name>
</gene>
<proteinExistence type="predicted"/>
<evidence type="ECO:0000313" key="3">
    <source>
        <dbReference type="EMBL" id="MQX16048.1"/>
    </source>
</evidence>
<dbReference type="Pfam" id="PF03781">
    <property type="entry name" value="FGE-sulfatase"/>
    <property type="match status" value="1"/>
</dbReference>
<dbReference type="AlphaFoldDB" id="A0A6N7LFP9"/>
<dbReference type="OrthoDB" id="9768004at2"/>
<evidence type="ECO:0000313" key="4">
    <source>
        <dbReference type="Proteomes" id="UP000439983"/>
    </source>
</evidence>
<dbReference type="RefSeq" id="WP_153439970.1">
    <property type="nucleotide sequence ID" value="NZ_CP121660.1"/>
</dbReference>
<feature type="region of interest" description="Disordered" evidence="1">
    <location>
        <begin position="186"/>
        <end position="209"/>
    </location>
</feature>
<name>A0A6N7LFP9_SINTE</name>
<protein>
    <submittedName>
        <fullName evidence="3">SUMF1/EgtB/PvdO family nonheme iron enzyme</fullName>
    </submittedName>
</protein>
<feature type="domain" description="Sulfatase-modifying factor enzyme-like" evidence="2">
    <location>
        <begin position="50"/>
        <end position="284"/>
    </location>
</feature>
<dbReference type="PANTHER" id="PTHR23150">
    <property type="entry name" value="SULFATASE MODIFYING FACTOR 1, 2"/>
    <property type="match status" value="1"/>
</dbReference>
<feature type="compositionally biased region" description="Basic and acidic residues" evidence="1">
    <location>
        <begin position="186"/>
        <end position="195"/>
    </location>
</feature>
<dbReference type="PANTHER" id="PTHR23150:SF19">
    <property type="entry name" value="FORMYLGLYCINE-GENERATING ENZYME"/>
    <property type="match status" value="1"/>
</dbReference>
<dbReference type="Gene3D" id="3.90.1580.10">
    <property type="entry name" value="paralog of FGE (formylglycine-generating enzyme)"/>
    <property type="match status" value="1"/>
</dbReference>
<reference evidence="3 4" key="1">
    <citation type="journal article" date="2013" name="Genome Biol.">
        <title>Comparative genomics of the core and accessory genomes of 48 Sinorhizobium strains comprising five genospecies.</title>
        <authorList>
            <person name="Sugawara M."/>
            <person name="Epstein B."/>
            <person name="Badgley B.D."/>
            <person name="Unno T."/>
            <person name="Xu L."/>
            <person name="Reese J."/>
            <person name="Gyaneshwar P."/>
            <person name="Denny R."/>
            <person name="Mudge J."/>
            <person name="Bharti A.K."/>
            <person name="Farmer A.D."/>
            <person name="May G.D."/>
            <person name="Woodward J.E."/>
            <person name="Medigue C."/>
            <person name="Vallenet D."/>
            <person name="Lajus A."/>
            <person name="Rouy Z."/>
            <person name="Martinez-Vaz B."/>
            <person name="Tiffin P."/>
            <person name="Young N.D."/>
            <person name="Sadowsky M.J."/>
        </authorList>
    </citation>
    <scope>NUCLEOTIDE SEQUENCE [LARGE SCALE GENOMIC DNA]</scope>
    <source>
        <strain evidence="3 4">USDA4894</strain>
    </source>
</reference>